<dbReference type="CTD" id="126123"/>
<dbReference type="KEGG" id="pvt:110081840"/>
<dbReference type="Proteomes" id="UP001652642">
    <property type="component" value="Chromosome 6"/>
</dbReference>
<keyword evidence="3" id="KW-1133">Transmembrane helix</keyword>
<accession>A0A6J0U5T4</accession>
<evidence type="ECO:0000313" key="6">
    <source>
        <dbReference type="RefSeq" id="XP_020654560.2"/>
    </source>
</evidence>
<keyword evidence="5" id="KW-1185">Reference proteome</keyword>
<evidence type="ECO:0000256" key="3">
    <source>
        <dbReference type="SAM" id="Phobius"/>
    </source>
</evidence>
<gene>
    <name evidence="6" type="primary">IZUMO2</name>
</gene>
<proteinExistence type="inferred from homology"/>
<dbReference type="InParanoid" id="A0A6J0U5T4"/>
<feature type="transmembrane region" description="Helical" evidence="3">
    <location>
        <begin position="190"/>
        <end position="213"/>
    </location>
</feature>
<feature type="chain" id="PRO_5045511378" evidence="4">
    <location>
        <begin position="22"/>
        <end position="221"/>
    </location>
</feature>
<dbReference type="AlphaFoldDB" id="A0A6J0U5T4"/>
<evidence type="ECO:0000313" key="5">
    <source>
        <dbReference type="Proteomes" id="UP001652642"/>
    </source>
</evidence>
<evidence type="ECO:0000256" key="4">
    <source>
        <dbReference type="SAM" id="SignalP"/>
    </source>
</evidence>
<dbReference type="Pfam" id="PF15005">
    <property type="entry name" value="IZUMO"/>
    <property type="match status" value="1"/>
</dbReference>
<evidence type="ECO:0000256" key="1">
    <source>
        <dbReference type="ARBA" id="ARBA00009633"/>
    </source>
</evidence>
<name>A0A6J0U5T4_9SAUR</name>
<dbReference type="RefSeq" id="XP_020654560.2">
    <property type="nucleotide sequence ID" value="XM_020798901.2"/>
</dbReference>
<keyword evidence="2 4" id="KW-0732">Signal</keyword>
<dbReference type="PANTHER" id="PTHR47745">
    <property type="entry name" value="IZUMO SPERM-EGG FUSION PROTEIN 2"/>
    <property type="match status" value="1"/>
</dbReference>
<dbReference type="OrthoDB" id="9895666at2759"/>
<feature type="signal peptide" evidence="4">
    <location>
        <begin position="1"/>
        <end position="21"/>
    </location>
</feature>
<organism evidence="5 6">
    <name type="scientific">Pogona vitticeps</name>
    <name type="common">central bearded dragon</name>
    <dbReference type="NCBI Taxonomy" id="103695"/>
    <lineage>
        <taxon>Eukaryota</taxon>
        <taxon>Metazoa</taxon>
        <taxon>Chordata</taxon>
        <taxon>Craniata</taxon>
        <taxon>Vertebrata</taxon>
        <taxon>Euteleostomi</taxon>
        <taxon>Lepidosauria</taxon>
        <taxon>Squamata</taxon>
        <taxon>Bifurcata</taxon>
        <taxon>Unidentata</taxon>
        <taxon>Episquamata</taxon>
        <taxon>Toxicofera</taxon>
        <taxon>Iguania</taxon>
        <taxon>Acrodonta</taxon>
        <taxon>Agamidae</taxon>
        <taxon>Amphibolurinae</taxon>
        <taxon>Pogona</taxon>
    </lineage>
</organism>
<dbReference type="InterPro" id="IPR029389">
    <property type="entry name" value="IZUMO"/>
</dbReference>
<protein>
    <submittedName>
        <fullName evidence="6">Izumo sperm-egg fusion protein 2</fullName>
    </submittedName>
</protein>
<evidence type="ECO:0000256" key="2">
    <source>
        <dbReference type="ARBA" id="ARBA00022729"/>
    </source>
</evidence>
<reference evidence="6" key="1">
    <citation type="submission" date="2025-08" db="UniProtKB">
        <authorList>
            <consortium name="RefSeq"/>
        </authorList>
    </citation>
    <scope>IDENTIFICATION</scope>
</reference>
<comment type="similarity">
    <text evidence="1">Belongs to the Izumo family.</text>
</comment>
<keyword evidence="3" id="KW-0812">Transmembrane</keyword>
<keyword evidence="3" id="KW-0472">Membrane</keyword>
<dbReference type="InterPro" id="IPR042920">
    <property type="entry name" value="IZUMO2"/>
</dbReference>
<sequence length="221" mass="25075">MFIPGLPILLLLIWLPTSILGCLQCDQKFKENVAQLRTVVVPRQIHDTRLKERAEVLLKGLEGNFFVHYATSQFSGFAVKSKVDALIEEARSRTATLLRTPAEDLALLDKLITFRRKTTMKLKQALKEHQVKACDKEGCGWLKYKVINCKSCQETLPSCLTLSQCFVDSQERLSLRYGKPLKDPNIARTGVAIVLCMGGVLFLVTISVIVVYWRNRLFEFV</sequence>
<dbReference type="PANTHER" id="PTHR47745:SF1">
    <property type="entry name" value="IZUMO SPERM-EGG FUSION PROTEIN 2"/>
    <property type="match status" value="1"/>
</dbReference>
<dbReference type="GeneID" id="110081840"/>